<organism evidence="7 8">
    <name type="scientific">Bacteriovorax stolpii</name>
    <name type="common">Bdellovibrio stolpii</name>
    <dbReference type="NCBI Taxonomy" id="960"/>
    <lineage>
        <taxon>Bacteria</taxon>
        <taxon>Pseudomonadati</taxon>
        <taxon>Bdellovibrionota</taxon>
        <taxon>Bacteriovoracia</taxon>
        <taxon>Bacteriovoracales</taxon>
        <taxon>Bacteriovoracaceae</taxon>
        <taxon>Bacteriovorax</taxon>
    </lineage>
</organism>
<dbReference type="InterPro" id="IPR050681">
    <property type="entry name" value="CDF/SLC30A"/>
</dbReference>
<dbReference type="SUPFAM" id="SSF161111">
    <property type="entry name" value="Cation efflux protein transmembrane domain-like"/>
    <property type="match status" value="1"/>
</dbReference>
<gene>
    <name evidence="7" type="ORF">C0V70_06080</name>
</gene>
<comment type="subcellular location">
    <subcellularLocation>
        <location evidence="1">Membrane</location>
        <topology evidence="1">Multi-pass membrane protein</topology>
    </subcellularLocation>
</comment>
<dbReference type="InterPro" id="IPR036163">
    <property type="entry name" value="HMA_dom_sf"/>
</dbReference>
<dbReference type="KEGG" id="bsto:C0V70_06080"/>
<protein>
    <submittedName>
        <fullName evidence="7">Cation transporter</fullName>
    </submittedName>
</protein>
<dbReference type="EMBL" id="CP025704">
    <property type="protein sequence ID" value="AUN97685.1"/>
    <property type="molecule type" value="Genomic_DNA"/>
</dbReference>
<evidence type="ECO:0000256" key="1">
    <source>
        <dbReference type="ARBA" id="ARBA00004141"/>
    </source>
</evidence>
<dbReference type="PANTHER" id="PTHR11562:SF17">
    <property type="entry name" value="RE54080P-RELATED"/>
    <property type="match status" value="1"/>
</dbReference>
<accession>A0A2K9NRH9</accession>
<dbReference type="GO" id="GO:0005886">
    <property type="term" value="C:plasma membrane"/>
    <property type="evidence" value="ECO:0007669"/>
    <property type="project" value="TreeGrafter"/>
</dbReference>
<keyword evidence="4" id="KW-1133">Transmembrane helix</keyword>
<dbReference type="GO" id="GO:0046872">
    <property type="term" value="F:metal ion binding"/>
    <property type="evidence" value="ECO:0007669"/>
    <property type="project" value="InterPro"/>
</dbReference>
<keyword evidence="5" id="KW-0472">Membrane</keyword>
<evidence type="ECO:0000256" key="3">
    <source>
        <dbReference type="ARBA" id="ARBA00022906"/>
    </source>
</evidence>
<keyword evidence="2" id="KW-0812">Transmembrane</keyword>
<evidence type="ECO:0000256" key="5">
    <source>
        <dbReference type="ARBA" id="ARBA00023136"/>
    </source>
</evidence>
<evidence type="ECO:0000256" key="4">
    <source>
        <dbReference type="ARBA" id="ARBA00022989"/>
    </source>
</evidence>
<proteinExistence type="predicted"/>
<keyword evidence="3" id="KW-0864">Zinc transport</keyword>
<dbReference type="InterPro" id="IPR027469">
    <property type="entry name" value="Cation_efflux_TMD_sf"/>
</dbReference>
<feature type="domain" description="Cation efflux protein transmembrane" evidence="6">
    <location>
        <begin position="171"/>
        <end position="344"/>
    </location>
</feature>
<keyword evidence="3" id="KW-0406">Ion transport</keyword>
<keyword evidence="3" id="KW-0862">Zinc</keyword>
<dbReference type="Pfam" id="PF01545">
    <property type="entry name" value="Cation_efflux"/>
    <property type="match status" value="1"/>
</dbReference>
<dbReference type="RefSeq" id="WP_102242978.1">
    <property type="nucleotide sequence ID" value="NZ_CP025704.1"/>
</dbReference>
<keyword evidence="3" id="KW-0813">Transport</keyword>
<dbReference type="InterPro" id="IPR058533">
    <property type="entry name" value="Cation_efflux_TM"/>
</dbReference>
<dbReference type="Gene3D" id="1.20.1510.10">
    <property type="entry name" value="Cation efflux protein transmembrane domain"/>
    <property type="match status" value="1"/>
</dbReference>
<dbReference type="SUPFAM" id="SSF55008">
    <property type="entry name" value="HMA, heavy metal-associated domain"/>
    <property type="match status" value="2"/>
</dbReference>
<evidence type="ECO:0000313" key="7">
    <source>
        <dbReference type="EMBL" id="AUN97685.1"/>
    </source>
</evidence>
<evidence type="ECO:0000313" key="8">
    <source>
        <dbReference type="Proteomes" id="UP000235584"/>
    </source>
</evidence>
<dbReference type="Proteomes" id="UP000235584">
    <property type="component" value="Chromosome"/>
</dbReference>
<evidence type="ECO:0000256" key="2">
    <source>
        <dbReference type="ARBA" id="ARBA00022692"/>
    </source>
</evidence>
<name>A0A2K9NRH9_BACTC</name>
<keyword evidence="8" id="KW-1185">Reference proteome</keyword>
<dbReference type="PANTHER" id="PTHR11562">
    <property type="entry name" value="CATION EFFLUX PROTEIN/ ZINC TRANSPORTER"/>
    <property type="match status" value="1"/>
</dbReference>
<evidence type="ECO:0000259" key="6">
    <source>
        <dbReference type="Pfam" id="PF01545"/>
    </source>
</evidence>
<dbReference type="AlphaFoldDB" id="A0A2K9NRH9"/>
<dbReference type="GO" id="GO:0005385">
    <property type="term" value="F:zinc ion transmembrane transporter activity"/>
    <property type="evidence" value="ECO:0007669"/>
    <property type="project" value="TreeGrafter"/>
</dbReference>
<reference evidence="7 8" key="1">
    <citation type="submission" date="2018-01" db="EMBL/GenBank/DDBJ databases">
        <title>Complete genome sequence of Bacteriovorax stolpii DSM12778.</title>
        <authorList>
            <person name="Tang B."/>
            <person name="Chang J."/>
        </authorList>
    </citation>
    <scope>NUCLEOTIDE SEQUENCE [LARGE SCALE GENOMIC DNA]</scope>
    <source>
        <strain evidence="7 8">DSM 12778</strain>
    </source>
</reference>
<sequence>MKKTLFKVPKMDCPSEERVIRMAFDGIQEVQKLEFNLQQRQLEIFHSNNSKDVLSVILPLGFGGEVLQSEEIAKVSSVDKTLFKIPKMDCPSEERMIRMAFEGNSNIQKLEFNLPQRQLEIFHRNTPEEVLSVLSPLGFGAEIVGTEKVQDFISHGSKESDEQETAALKSVFVINALMFVVVLIAGLIADSTGLLADSIDNLADATVFGLSIYAVGRSRELKRKAAKMSGVVQLLLALGTLGEVWRRIIVGSEPESQTMMIVAGFALIANLTSMYLMSAHRKGEVHMQASWIFLSNDVIANFGVIVAGSLVHYFKSDLPDLIIGVIISLVVMSGAIRILRSTRKIQS</sequence>